<evidence type="ECO:0000313" key="2">
    <source>
        <dbReference type="EMBL" id="KAF2879903.1"/>
    </source>
</evidence>
<gene>
    <name evidence="2" type="ORF">ILUMI_26272</name>
</gene>
<name>A0A8K0C8B2_IGNLU</name>
<dbReference type="InterPro" id="IPR008042">
    <property type="entry name" value="Retrotrans_Pao"/>
</dbReference>
<dbReference type="Pfam" id="PF03564">
    <property type="entry name" value="DUF1759"/>
    <property type="match status" value="1"/>
</dbReference>
<dbReference type="PANTHER" id="PTHR47331:SF1">
    <property type="entry name" value="GAG-LIKE PROTEIN"/>
    <property type="match status" value="1"/>
</dbReference>
<evidence type="ECO:0000313" key="3">
    <source>
        <dbReference type="Proteomes" id="UP000801492"/>
    </source>
</evidence>
<proteinExistence type="predicted"/>
<dbReference type="Gene3D" id="3.30.420.10">
    <property type="entry name" value="Ribonuclease H-like superfamily/Ribonuclease H"/>
    <property type="match status" value="1"/>
</dbReference>
<dbReference type="InterPro" id="IPR043502">
    <property type="entry name" value="DNA/RNA_pol_sf"/>
</dbReference>
<dbReference type="OrthoDB" id="5854524at2759"/>
<dbReference type="Pfam" id="PF05380">
    <property type="entry name" value="Peptidase_A17"/>
    <property type="match status" value="1"/>
</dbReference>
<dbReference type="InterPro" id="IPR036397">
    <property type="entry name" value="RNaseH_sf"/>
</dbReference>
<keyword evidence="3" id="KW-1185">Reference proteome</keyword>
<dbReference type="GO" id="GO:0003676">
    <property type="term" value="F:nucleic acid binding"/>
    <property type="evidence" value="ECO:0007669"/>
    <property type="project" value="InterPro"/>
</dbReference>
<dbReference type="InterPro" id="IPR005312">
    <property type="entry name" value="DUF1759"/>
</dbReference>
<comment type="caution">
    <text evidence="2">The sequence shown here is derived from an EMBL/GenBank/DDBJ whole genome shotgun (WGS) entry which is preliminary data.</text>
</comment>
<accession>A0A8K0C8B2</accession>
<evidence type="ECO:0000259" key="1">
    <source>
        <dbReference type="Pfam" id="PF18701"/>
    </source>
</evidence>
<sequence>MIATSQNYDKVINSLKNRFGKDELLVEVYVRELLTLVTSKAIKSNEQIPLSKIYDKLEAQLRALESLGVTKDKCAAMLYPLVESSLPEQLIRTWQRQATAIKSDNIKEWLTKLQSEVENEDYEWLEEHRSSRCAKAKQMPLEEKWSIVKERNCCFNCLIPGHNTQACKFNSKCQWCGKKHSILLCREILNKDKSLRETTSEDLNKYNKEASLANASLIPEVCLQTIRVILKNDNKERVVRAIMDNGSQRSYTSKQAAEEMEYQLHCENQVVHLLFGGTSTKPQNHRGYLIHLKSLDNEYACNFMAFNQDIIPSINNGPWVHELVKRNIILTDVGQSTDPIKVLIGADAIDKLMTGKLHNLECGMTAVETKLGWTLMGQKPTEENSKNDATLIATSMFVQEPDISNLWSLDVMGITDPVETKSRERAQKEICERFRQAVTINENKRYEICLPWKENHPNIETNKEIAQKILLTTTEELKRQGLYEEYDQVLMKWFKEGIIEKVEEENLWGHYLPHQHVLKENSTTRLRPVFDASAKSKNGVSLNQCLETGPNLIELIPSILLCFGQKEIGVISDIEKAFLQISITPRDCNVLRFFRWNKNNIIEIYRHTRVVFGETSSLFILAAIIKLHLERIAEKDQFIHMSDTIKKLFSSFYVDNCVTSVDSVEELYQFKEESKILMTECGFNLLGWEYTYCEEPHQLTSVLGLIWDRKEDTINTLEWDTEVPQKVEQEFRKWYYQLHSLKEVKIPPWISNSYRADNKISFHVFVDAGQVAYASVICMRTQSLTDTKIQLIAAKSRVTPNKKMTISRLELLAATIGARLMKSILETMENNQPEVYFWITNVECWRYVPGFLNPADLPSRGCTTKQLIESKWWEGPDWLYISAKWPTSEYYINNEEINSELKKSASKKSEENINLNNFCQNNDVREDNSSNKNNDEWHLRYFSRYTKLVRIFGWIKRFIHNAQVNVKLRKRGELSAREFCEAEKTVLRFVQEESFSGDQDSRIKDFRAHTDRDNLIRIKTLITQRDDDINFREPVVLNPKHPVVMSLISHCHEKLQHIGVQTRYKASHVNAEPVALPKNRVGNAVPSEISGVDFAGPVYLKENQCLFTCAVYRAVHLELVTSLSADAFLEVLRRSIARRGRPTIIYSDMVQILQVQEIVNVKLIGIKLESIVQFKYRQNLRDDLRRRFRSEYLGQLSRKQPCLTCKSTLRVGEIVLVGNDNQKRLDWPLAKIIEKITGKDGEIRVVRLKTANGELVRPVQRIYQLEINSPIEQKITKENKQENFDPLDITEVTLSKENENEECQLVKKPSVVTRYGRQVKIPKRLGLND</sequence>
<feature type="domain" description="DUF5641" evidence="1">
    <location>
        <begin position="1173"/>
        <end position="1264"/>
    </location>
</feature>
<dbReference type="Proteomes" id="UP000801492">
    <property type="component" value="Unassembled WGS sequence"/>
</dbReference>
<dbReference type="GO" id="GO:0071897">
    <property type="term" value="P:DNA biosynthetic process"/>
    <property type="evidence" value="ECO:0007669"/>
    <property type="project" value="UniProtKB-ARBA"/>
</dbReference>
<reference evidence="2" key="1">
    <citation type="submission" date="2019-08" db="EMBL/GenBank/DDBJ databases">
        <title>The genome of the North American firefly Photinus pyralis.</title>
        <authorList>
            <consortium name="Photinus pyralis genome working group"/>
            <person name="Fallon T.R."/>
            <person name="Sander Lower S.E."/>
            <person name="Weng J.-K."/>
        </authorList>
    </citation>
    <scope>NUCLEOTIDE SEQUENCE</scope>
    <source>
        <strain evidence="2">TRF0915ILg1</strain>
        <tissue evidence="2">Whole body</tissue>
    </source>
</reference>
<dbReference type="PANTHER" id="PTHR47331">
    <property type="entry name" value="PHD-TYPE DOMAIN-CONTAINING PROTEIN"/>
    <property type="match status" value="1"/>
</dbReference>
<organism evidence="2 3">
    <name type="scientific">Ignelater luminosus</name>
    <name type="common">Cucubano</name>
    <name type="synonym">Pyrophorus luminosus</name>
    <dbReference type="NCBI Taxonomy" id="2038154"/>
    <lineage>
        <taxon>Eukaryota</taxon>
        <taxon>Metazoa</taxon>
        <taxon>Ecdysozoa</taxon>
        <taxon>Arthropoda</taxon>
        <taxon>Hexapoda</taxon>
        <taxon>Insecta</taxon>
        <taxon>Pterygota</taxon>
        <taxon>Neoptera</taxon>
        <taxon>Endopterygota</taxon>
        <taxon>Coleoptera</taxon>
        <taxon>Polyphaga</taxon>
        <taxon>Elateriformia</taxon>
        <taxon>Elateroidea</taxon>
        <taxon>Elateridae</taxon>
        <taxon>Agrypninae</taxon>
        <taxon>Pyrophorini</taxon>
        <taxon>Ignelater</taxon>
    </lineage>
</organism>
<dbReference type="Pfam" id="PF18701">
    <property type="entry name" value="DUF5641"/>
    <property type="match status" value="1"/>
</dbReference>
<protein>
    <recommendedName>
        <fullName evidence="1">DUF5641 domain-containing protein</fullName>
    </recommendedName>
</protein>
<dbReference type="InterPro" id="IPR040676">
    <property type="entry name" value="DUF5641"/>
</dbReference>
<dbReference type="EMBL" id="VTPC01091056">
    <property type="protein sequence ID" value="KAF2879903.1"/>
    <property type="molecule type" value="Genomic_DNA"/>
</dbReference>
<dbReference type="SUPFAM" id="SSF56672">
    <property type="entry name" value="DNA/RNA polymerases"/>
    <property type="match status" value="1"/>
</dbReference>